<keyword evidence="3 7" id="KW-0378">Hydrolase</keyword>
<sequence>MTGIPVRFDSSPMVRARFSRIAATLRSPPAGESSEKRGPPRSARPRLDGGPFGIIFQQGDSLMRYWLPMLACAMTLHAEATSAAGFVRASEGHFQRDGKPYTFLGANFWYGMNLGAEGPEGDRARLARELDRLAALGVTNLRILAATEGPESEPWRILPVLQPSPGEYHEASLLGLDFLLKEMKARGMVAVVCLNNFWPWSGGMAQYLRWSGAGPIPYPPPEPGGSWGGYQAYTASFYSNPAAVEASHDLIRMLLGRRNHFTGVRYTDDPTIMAWELANEPRGGANVEAFNAWIERTAALIKSLDPRHLVTTGTEGETLWPRRSGLDLVKNHRSSSIDYITAHVWVQNWGIYDPGRPATFDSAIQVMTAYLERHIEQAKILGKPLVVEEFGFPRDRGRHDPDATTTARDRYYRAVFEVVLEAIRKGEPVGGANFWAWSGEGRPRLPGGHWRKGDAFLGDPPHEAQGWYGVYDTDQTTLRVIAEYTRKIATGRRRPPHTRP</sequence>
<accession>A0A6N7PP29</accession>
<dbReference type="PANTHER" id="PTHR31451:SF40">
    <property type="entry name" value="GLYCOSIDE HYDROLASE FAMILY 5 DOMAIN-CONTAINING PROTEIN"/>
    <property type="match status" value="1"/>
</dbReference>
<evidence type="ECO:0000256" key="1">
    <source>
        <dbReference type="ARBA" id="ARBA00001678"/>
    </source>
</evidence>
<proteinExistence type="predicted"/>
<evidence type="ECO:0000259" key="6">
    <source>
        <dbReference type="Pfam" id="PF26410"/>
    </source>
</evidence>
<evidence type="ECO:0000256" key="4">
    <source>
        <dbReference type="ARBA" id="ARBA00023295"/>
    </source>
</evidence>
<dbReference type="EC" id="3.2.1.78" evidence="2"/>
<keyword evidence="4" id="KW-0326">Glycosidase</keyword>
<keyword evidence="8" id="KW-1185">Reference proteome</keyword>
<reference evidence="7 8" key="1">
    <citation type="submission" date="2019-10" db="EMBL/GenBank/DDBJ databases">
        <title>A soil myxobacterium in the family Polyangiaceae.</title>
        <authorList>
            <person name="Li Y."/>
            <person name="Wang J."/>
        </authorList>
    </citation>
    <scope>NUCLEOTIDE SEQUENCE [LARGE SCALE GENOMIC DNA]</scope>
    <source>
        <strain evidence="7 8">DSM 14734</strain>
    </source>
</reference>
<comment type="caution">
    <text evidence="7">The sequence shown here is derived from an EMBL/GenBank/DDBJ whole genome shotgun (WGS) entry which is preliminary data.</text>
</comment>
<dbReference type="OrthoDB" id="9801493at2"/>
<dbReference type="SUPFAM" id="SSF51445">
    <property type="entry name" value="(Trans)glycosidases"/>
    <property type="match status" value="1"/>
</dbReference>
<name>A0A6N7PP29_9BACT</name>
<organism evidence="7 8">
    <name type="scientific">Polyangium spumosum</name>
    <dbReference type="NCBI Taxonomy" id="889282"/>
    <lineage>
        <taxon>Bacteria</taxon>
        <taxon>Pseudomonadati</taxon>
        <taxon>Myxococcota</taxon>
        <taxon>Polyangia</taxon>
        <taxon>Polyangiales</taxon>
        <taxon>Polyangiaceae</taxon>
        <taxon>Polyangium</taxon>
    </lineage>
</organism>
<evidence type="ECO:0000256" key="2">
    <source>
        <dbReference type="ARBA" id="ARBA00012706"/>
    </source>
</evidence>
<evidence type="ECO:0000256" key="3">
    <source>
        <dbReference type="ARBA" id="ARBA00022801"/>
    </source>
</evidence>
<dbReference type="GO" id="GO:0000272">
    <property type="term" value="P:polysaccharide catabolic process"/>
    <property type="evidence" value="ECO:0007669"/>
    <property type="project" value="InterPro"/>
</dbReference>
<dbReference type="Pfam" id="PF26410">
    <property type="entry name" value="GH5_mannosidase"/>
    <property type="match status" value="1"/>
</dbReference>
<evidence type="ECO:0000256" key="5">
    <source>
        <dbReference type="SAM" id="MobiDB-lite"/>
    </source>
</evidence>
<dbReference type="AlphaFoldDB" id="A0A6N7PP29"/>
<dbReference type="InterPro" id="IPR001547">
    <property type="entry name" value="Glyco_hydro_5"/>
</dbReference>
<dbReference type="Proteomes" id="UP000440224">
    <property type="component" value="Unassembled WGS sequence"/>
</dbReference>
<dbReference type="InterPro" id="IPR017853">
    <property type="entry name" value="GH"/>
</dbReference>
<dbReference type="Gene3D" id="3.20.20.80">
    <property type="entry name" value="Glycosidases"/>
    <property type="match status" value="1"/>
</dbReference>
<evidence type="ECO:0000313" key="7">
    <source>
        <dbReference type="EMBL" id="MRG93689.1"/>
    </source>
</evidence>
<dbReference type="PANTHER" id="PTHR31451">
    <property type="match status" value="1"/>
</dbReference>
<evidence type="ECO:0000313" key="8">
    <source>
        <dbReference type="Proteomes" id="UP000440224"/>
    </source>
</evidence>
<comment type="catalytic activity">
    <reaction evidence="1">
        <text>Random hydrolysis of (1-&gt;4)-beta-D-mannosidic linkages in mannans, galactomannans and glucomannans.</text>
        <dbReference type="EC" id="3.2.1.78"/>
    </reaction>
</comment>
<feature type="region of interest" description="Disordered" evidence="5">
    <location>
        <begin position="25"/>
        <end position="49"/>
    </location>
</feature>
<dbReference type="GO" id="GO:0016985">
    <property type="term" value="F:mannan endo-1,4-beta-mannosidase activity"/>
    <property type="evidence" value="ECO:0007669"/>
    <property type="project" value="TreeGrafter"/>
</dbReference>
<feature type="domain" description="Glycoside hydrolase family 5" evidence="6">
    <location>
        <begin position="86"/>
        <end position="489"/>
    </location>
</feature>
<protein>
    <recommendedName>
        <fullName evidence="2">mannan endo-1,4-beta-mannosidase</fullName>
        <ecNumber evidence="2">3.2.1.78</ecNumber>
    </recommendedName>
</protein>
<dbReference type="InterPro" id="IPR045053">
    <property type="entry name" value="MAN-like"/>
</dbReference>
<gene>
    <name evidence="7" type="ORF">GF068_17490</name>
</gene>
<dbReference type="EMBL" id="WJIE01000005">
    <property type="protein sequence ID" value="MRG93689.1"/>
    <property type="molecule type" value="Genomic_DNA"/>
</dbReference>